<dbReference type="EMBL" id="DS990392">
    <property type="protein sequence ID" value="EFR46693.1"/>
    <property type="molecule type" value="Genomic_DNA"/>
</dbReference>
<keyword evidence="6" id="KW-1185">Reference proteome</keyword>
<evidence type="ECO:0000256" key="1">
    <source>
        <dbReference type="ARBA" id="ARBA00022679"/>
    </source>
</evidence>
<accession>A0AAI8MMR9</accession>
<dbReference type="PANTHER" id="PTHR43584">
    <property type="entry name" value="NUCLEOTIDYL TRANSFERASE"/>
    <property type="match status" value="1"/>
</dbReference>
<evidence type="ECO:0000313" key="4">
    <source>
        <dbReference type="EMBL" id="BAM32149.1"/>
    </source>
</evidence>
<dbReference type="RefSeq" id="WP_002956558.1">
    <property type="nucleotide sequence ID" value="NC_020555.1"/>
</dbReference>
<evidence type="ECO:0000313" key="5">
    <source>
        <dbReference type="EMBL" id="EFR46693.1"/>
    </source>
</evidence>
<dbReference type="AlphaFoldDB" id="A0AAI8MMR9"/>
<dbReference type="Gene3D" id="3.90.550.10">
    <property type="entry name" value="Spore Coat Polysaccharide Biosynthesis Protein SpsA, Chain A"/>
    <property type="match status" value="1"/>
</dbReference>
<evidence type="ECO:0000313" key="7">
    <source>
        <dbReference type="Proteomes" id="UP000006036"/>
    </source>
</evidence>
<keyword evidence="2 4" id="KW-0548">Nucleotidyltransferase</keyword>
<dbReference type="CDD" id="cd02523">
    <property type="entry name" value="PC_cytidylyltransferase"/>
    <property type="match status" value="1"/>
</dbReference>
<protein>
    <submittedName>
        <fullName evidence="4">Sugar nucleotidyltransferase</fullName>
        <ecNumber evidence="4">2.7.7.37</ecNumber>
    </submittedName>
</protein>
<reference evidence="4" key="3">
    <citation type="submission" date="2012-07" db="EMBL/GenBank/DDBJ databases">
        <authorList>
            <person name="Akiyama T."/>
            <person name="Takeshita N."/>
            <person name="Ohmagari N."/>
            <person name="Kirikae T."/>
        </authorList>
    </citation>
    <scope>NUCLEOTIDE SEQUENCE</scope>
    <source>
        <strain evidence="4">ATCC BAA-847</strain>
    </source>
</reference>
<proteinExistence type="predicted"/>
<feature type="domain" description="MobA-like NTP transferase" evidence="3">
    <location>
        <begin position="3"/>
        <end position="119"/>
    </location>
</feature>
<evidence type="ECO:0000256" key="2">
    <source>
        <dbReference type="ARBA" id="ARBA00022695"/>
    </source>
</evidence>
<dbReference type="KEGG" id="hcb:HCBAA847_0911"/>
<dbReference type="GO" id="GO:0047347">
    <property type="term" value="F:aldose-1-phosphate nucleotidyltransferase activity"/>
    <property type="evidence" value="ECO:0007669"/>
    <property type="project" value="UniProtKB-EC"/>
</dbReference>
<dbReference type="Pfam" id="PF12804">
    <property type="entry name" value="NTP_transf_3"/>
    <property type="match status" value="1"/>
</dbReference>
<name>A0AAI8MMR9_9HELI</name>
<reference evidence="6" key="4">
    <citation type="journal article" date="2014" name="Genome Announc.">
        <title>Draft genome sequences of six enterohepatic helicobacter species isolated from humans and one from rhesus macaques.</title>
        <authorList>
            <person name="Shen Z."/>
            <person name="Sheh A."/>
            <person name="Young S.K."/>
            <person name="Abouelliel A."/>
            <person name="Ward D.V."/>
            <person name="Earl A.M."/>
            <person name="Fox J.G."/>
        </authorList>
    </citation>
    <scope>NUCLEOTIDE SEQUENCE [LARGE SCALE GENOMIC DNA]</scope>
    <source>
        <strain evidence="6">CCUG 18818</strain>
    </source>
</reference>
<organism evidence="4 7">
    <name type="scientific">Helicobacter cinaedi CCUG 18818 = ATCC BAA-847</name>
    <dbReference type="NCBI Taxonomy" id="537971"/>
    <lineage>
        <taxon>Bacteria</taxon>
        <taxon>Pseudomonadati</taxon>
        <taxon>Campylobacterota</taxon>
        <taxon>Epsilonproteobacteria</taxon>
        <taxon>Campylobacterales</taxon>
        <taxon>Helicobacteraceae</taxon>
        <taxon>Helicobacter</taxon>
    </lineage>
</organism>
<dbReference type="InterPro" id="IPR025877">
    <property type="entry name" value="MobA-like_NTP_Trfase"/>
</dbReference>
<dbReference type="InterPro" id="IPR029044">
    <property type="entry name" value="Nucleotide-diphossugar_trans"/>
</dbReference>
<dbReference type="Proteomes" id="UP000005755">
    <property type="component" value="Unassembled WGS sequence"/>
</dbReference>
<dbReference type="PANTHER" id="PTHR43584:SF8">
    <property type="entry name" value="N-ACETYLMURAMATE ALPHA-1-PHOSPHATE URIDYLYLTRANSFERASE"/>
    <property type="match status" value="1"/>
</dbReference>
<keyword evidence="1 4" id="KW-0808">Transferase</keyword>
<reference evidence="4 7" key="2">
    <citation type="journal article" date="2012" name="J. Bacteriol.">
        <title>Complete Genome Sequence of Helicobacter cinaedi Type Strain ATCC BAA-847.</title>
        <authorList>
            <person name="Miyoshi-Akiyama T."/>
            <person name="Takeshita N."/>
            <person name="Ohmagari N."/>
            <person name="Kirikae T."/>
        </authorList>
    </citation>
    <scope>NUCLEOTIDE SEQUENCE [LARGE SCALE GENOMIC DNA]</scope>
    <source>
        <strain evidence="4 7">ATCC BAA-847</strain>
    </source>
</reference>
<dbReference type="EMBL" id="AP012492">
    <property type="protein sequence ID" value="BAM32149.1"/>
    <property type="molecule type" value="Genomic_DNA"/>
</dbReference>
<dbReference type="EC" id="2.7.7.37" evidence="4"/>
<evidence type="ECO:0000313" key="6">
    <source>
        <dbReference type="Proteomes" id="UP000005755"/>
    </source>
</evidence>
<evidence type="ECO:0000259" key="3">
    <source>
        <dbReference type="Pfam" id="PF12804"/>
    </source>
</evidence>
<reference evidence="5" key="1">
    <citation type="submission" date="2008-08" db="EMBL/GenBank/DDBJ databases">
        <title>Annotation of Helicobacter cinaedi strain CCUG 18818.</title>
        <authorList>
            <consortium name="The Broad Institute Genome Sequencing Platform"/>
            <person name="Fox J.G."/>
            <person name="Shen Z."/>
            <person name="Charoenlap N."/>
            <person name="Schauer D.B."/>
            <person name="Ward D."/>
            <person name="Mehta T."/>
            <person name="Young S."/>
            <person name="Jaffe D."/>
            <person name="Gnerre S."/>
            <person name="Berlin A."/>
            <person name="Heiman D."/>
            <person name="Hepburn T."/>
            <person name="Shea T."/>
            <person name="Sykes S."/>
            <person name="Alvarado L."/>
            <person name="Kodira C."/>
            <person name="Borodovsky M."/>
            <person name="Lander E."/>
            <person name="Galagan J."/>
            <person name="Nusbaum C."/>
            <person name="Birren B."/>
        </authorList>
    </citation>
    <scope>NUCLEOTIDE SEQUENCE</scope>
    <source>
        <strain evidence="5">CCUG 18818</strain>
    </source>
</reference>
<sequence length="255" mass="28957">MKALILAAGRGSRMQELTQEKPKCLVELHKKPLLLYQIEALKNAGIDDIGIVVGYARECLESYIKHFNLHSIINPQWADSNMIYSLYCAKEWLMDSDRVVVSYSDIFYSVAAIDSLLKSKDDIGILYSTQWRKLWELRFDEPLLDAESFKQSDGVLREIGLKAQNLDEIQGQYMGLLSFSLQGLRTLFSLSENLPKTTDSTTLLNTLLKNGQKIACMHYSGIWGECDNKDDLNLYKSLFTPSDLETLTQKPTLKG</sequence>
<dbReference type="SUPFAM" id="SSF53448">
    <property type="entry name" value="Nucleotide-diphospho-sugar transferases"/>
    <property type="match status" value="1"/>
</dbReference>
<dbReference type="InterPro" id="IPR050065">
    <property type="entry name" value="GlmU-like"/>
</dbReference>
<gene>
    <name evidence="4" type="ORF">HCBAA847_0911</name>
    <name evidence="5" type="ORF">HCCG_01240</name>
</gene>
<dbReference type="Proteomes" id="UP000006036">
    <property type="component" value="Chromosome 1"/>
</dbReference>